<feature type="transmembrane region" description="Helical" evidence="1">
    <location>
        <begin position="367"/>
        <end position="387"/>
    </location>
</feature>
<evidence type="ECO:0000313" key="3">
    <source>
        <dbReference type="Proteomes" id="UP000285961"/>
    </source>
</evidence>
<protein>
    <recommendedName>
        <fullName evidence="4">YfhO family protein</fullName>
    </recommendedName>
</protein>
<evidence type="ECO:0000256" key="1">
    <source>
        <dbReference type="SAM" id="Phobius"/>
    </source>
</evidence>
<feature type="transmembrane region" description="Helical" evidence="1">
    <location>
        <begin position="246"/>
        <end position="265"/>
    </location>
</feature>
<keyword evidence="1" id="KW-0472">Membrane</keyword>
<feature type="transmembrane region" description="Helical" evidence="1">
    <location>
        <begin position="408"/>
        <end position="425"/>
    </location>
</feature>
<feature type="transmembrane region" description="Helical" evidence="1">
    <location>
        <begin position="330"/>
        <end position="347"/>
    </location>
</feature>
<dbReference type="EMBL" id="QZKI01000079">
    <property type="protein sequence ID" value="RJP69697.1"/>
    <property type="molecule type" value="Genomic_DNA"/>
</dbReference>
<sequence length="796" mass="89673">MCANERGQDRGLCWISERGSEYVRKWLTACLVLSGTALFLANSLHLLKKAGTAAVVTYGNADLYEYFFPYLTFARTSILNGTIPWWTPYQAVGSPFLAAIQIGLLYPLNWTILLFDVPTALLITQLLNVAVGLVGMAVYLRYLELHWSAVTLGAALFGYSVFVGSYHFSNTATFCWAPLIFWRTHRLIEKPSFAACVSLTGVMAVSFLGGNIQYFYYMSVLLATYAFFLVLCSGNTHEIQKMSLKYGLFILAFLLMIGLVSVQLFPTLEFAQHSIRNLSRQFSGGDPFGQEFSPLDFVQSFLGGTKSGNYFGASLLLIGFAFGSRKRKRIAILFCAMLLYTMLFVLSKEKPLFAVFGALPFSDSFRYPTRMLVMDIFIVPALAAIGLSSFWDRVPLRIRNPSSRTPNVFWSLIIIFSLVLFYMTYQTAERDSIGLPFYPLVFLCCLLLFFFLLSFAAGVSEKTREVFSWVVALLLALDVFIHVDTVLPVPAFAAANNTGIFAEQFEWVKKQAVHDRVLLIPDGFGCYNPNVGTMFGFHNINSYETFTLTRWKNYVQHMMDAIELEEENATFNGILRRAHVETIVRKADMIGLTSLRYLVLPESRPGEIVRELIDNSQSAWKLVREGDDATSKIFVYENELALPRVYLVNSYEITHTESESLSRIEKNASNLSSSVVLENGAPSFPSAVPSITTGQISIESYDINEVRLRARADNPSLAILTDCYYPGWSAFVDGVRKPLWRANSLFRAVEIPPGTHTIVFRYSPSNLRWGMTISLLTLAFIIVGVYVERRYTRRVK</sequence>
<feature type="transmembrane region" description="Helical" evidence="1">
    <location>
        <begin position="146"/>
        <end position="166"/>
    </location>
</feature>
<dbReference type="Proteomes" id="UP000285961">
    <property type="component" value="Unassembled WGS sequence"/>
</dbReference>
<feature type="transmembrane region" description="Helical" evidence="1">
    <location>
        <begin position="437"/>
        <end position="459"/>
    </location>
</feature>
<keyword evidence="1" id="KW-1133">Transmembrane helix</keyword>
<dbReference type="AlphaFoldDB" id="A0A419EY02"/>
<name>A0A419EY02_9BACT</name>
<proteinExistence type="predicted"/>
<keyword evidence="1" id="KW-0812">Transmembrane</keyword>
<feature type="transmembrane region" description="Helical" evidence="1">
    <location>
        <begin position="466"/>
        <end position="483"/>
    </location>
</feature>
<feature type="transmembrane region" description="Helical" evidence="1">
    <location>
        <begin position="214"/>
        <end position="234"/>
    </location>
</feature>
<dbReference type="Pfam" id="PF09586">
    <property type="entry name" value="YfhO"/>
    <property type="match status" value="2"/>
</dbReference>
<feature type="transmembrane region" description="Helical" evidence="1">
    <location>
        <begin position="120"/>
        <end position="140"/>
    </location>
</feature>
<evidence type="ECO:0000313" key="2">
    <source>
        <dbReference type="EMBL" id="RJP69697.1"/>
    </source>
</evidence>
<gene>
    <name evidence="2" type="ORF">C4532_10475</name>
</gene>
<organism evidence="2 3">
    <name type="scientific">Candidatus Abyssobacteria bacterium SURF_17</name>
    <dbReference type="NCBI Taxonomy" id="2093361"/>
    <lineage>
        <taxon>Bacteria</taxon>
        <taxon>Pseudomonadati</taxon>
        <taxon>Candidatus Hydrogenedentota</taxon>
        <taxon>Candidatus Abyssobacteria</taxon>
    </lineage>
</organism>
<dbReference type="PANTHER" id="PTHR38454:SF1">
    <property type="entry name" value="INTEGRAL MEMBRANE PROTEIN"/>
    <property type="match status" value="1"/>
</dbReference>
<feature type="transmembrane region" description="Helical" evidence="1">
    <location>
        <begin position="767"/>
        <end position="787"/>
    </location>
</feature>
<reference evidence="2 3" key="1">
    <citation type="journal article" date="2017" name="ISME J.">
        <title>Energy and carbon metabolisms in a deep terrestrial subsurface fluid microbial community.</title>
        <authorList>
            <person name="Momper L."/>
            <person name="Jungbluth S.P."/>
            <person name="Lee M.D."/>
            <person name="Amend J.P."/>
        </authorList>
    </citation>
    <scope>NUCLEOTIDE SEQUENCE [LARGE SCALE GENOMIC DNA]</scope>
    <source>
        <strain evidence="2">SURF_17</strain>
    </source>
</reference>
<evidence type="ECO:0008006" key="4">
    <source>
        <dbReference type="Google" id="ProtNLM"/>
    </source>
</evidence>
<comment type="caution">
    <text evidence="2">The sequence shown here is derived from an EMBL/GenBank/DDBJ whole genome shotgun (WGS) entry which is preliminary data.</text>
</comment>
<accession>A0A419EY02</accession>
<feature type="transmembrane region" description="Helical" evidence="1">
    <location>
        <begin position="89"/>
        <end position="108"/>
    </location>
</feature>
<dbReference type="InterPro" id="IPR018580">
    <property type="entry name" value="Uncharacterised_YfhO"/>
</dbReference>
<feature type="transmembrane region" description="Helical" evidence="1">
    <location>
        <begin position="307"/>
        <end position="323"/>
    </location>
</feature>
<dbReference type="PANTHER" id="PTHR38454">
    <property type="entry name" value="INTEGRAL MEMBRANE PROTEIN-RELATED"/>
    <property type="match status" value="1"/>
</dbReference>